<protein>
    <submittedName>
        <fullName evidence="1">Uncharacterized protein</fullName>
    </submittedName>
</protein>
<reference evidence="1" key="1">
    <citation type="submission" date="2018-02" db="EMBL/GenBank/DDBJ databases">
        <authorList>
            <person name="Cohen D.B."/>
            <person name="Kent A.D."/>
        </authorList>
    </citation>
    <scope>NUCLEOTIDE SEQUENCE</scope>
</reference>
<dbReference type="AlphaFoldDB" id="A0A2N9HMP2"/>
<accession>A0A2N9HMP2</accession>
<name>A0A2N9HMP2_FAGSY</name>
<organism evidence="1">
    <name type="scientific">Fagus sylvatica</name>
    <name type="common">Beechnut</name>
    <dbReference type="NCBI Taxonomy" id="28930"/>
    <lineage>
        <taxon>Eukaryota</taxon>
        <taxon>Viridiplantae</taxon>
        <taxon>Streptophyta</taxon>
        <taxon>Embryophyta</taxon>
        <taxon>Tracheophyta</taxon>
        <taxon>Spermatophyta</taxon>
        <taxon>Magnoliopsida</taxon>
        <taxon>eudicotyledons</taxon>
        <taxon>Gunneridae</taxon>
        <taxon>Pentapetalae</taxon>
        <taxon>rosids</taxon>
        <taxon>fabids</taxon>
        <taxon>Fagales</taxon>
        <taxon>Fagaceae</taxon>
        <taxon>Fagus</taxon>
    </lineage>
</organism>
<dbReference type="PANTHER" id="PTHR47818">
    <property type="entry name" value="RNI-LIKE SUPERFAMILY PROTEIN"/>
    <property type="match status" value="1"/>
</dbReference>
<proteinExistence type="predicted"/>
<gene>
    <name evidence="1" type="ORF">FSB_LOCUS41117</name>
</gene>
<dbReference type="EMBL" id="OIVN01003735">
    <property type="protein sequence ID" value="SPD13235.1"/>
    <property type="molecule type" value="Genomic_DNA"/>
</dbReference>
<evidence type="ECO:0000313" key="1">
    <source>
        <dbReference type="EMBL" id="SPD13235.1"/>
    </source>
</evidence>
<dbReference type="PANTHER" id="PTHR47818:SF2">
    <property type="entry name" value="F-BOX DOMAIN-CONTAINING PROTEIN"/>
    <property type="match status" value="1"/>
</dbReference>
<sequence>MREVTSLISLCIEALKIELIHGDDLVPLVYDLPHELFDALVLRLPPLALQNLQTQMPFEDRNHHEFTDDCFRNGRKRGRHWNFNTAWRALVKLRWPDLVEQSEPVDWQQMYWEMHLQNCLDEAAETALLPSFNGCIGDILIPGTSFDASFSFKQYLNVLSEGGFQLKL</sequence>